<accession>A0A2P2PGN4</accession>
<sequence length="38" mass="4544">MDIFFHGDKSLSKQNKQRRWSCVLSSGFWTLNLKYGQH</sequence>
<proteinExistence type="predicted"/>
<evidence type="ECO:0000313" key="1">
    <source>
        <dbReference type="EMBL" id="MBX53842.1"/>
    </source>
</evidence>
<dbReference type="EMBL" id="GGEC01073358">
    <property type="protein sequence ID" value="MBX53842.1"/>
    <property type="molecule type" value="Transcribed_RNA"/>
</dbReference>
<reference evidence="1" key="1">
    <citation type="submission" date="2018-02" db="EMBL/GenBank/DDBJ databases">
        <title>Rhizophora mucronata_Transcriptome.</title>
        <authorList>
            <person name="Meera S.P."/>
            <person name="Sreeshan A."/>
            <person name="Augustine A."/>
        </authorList>
    </citation>
    <scope>NUCLEOTIDE SEQUENCE</scope>
    <source>
        <tissue evidence="1">Leaf</tissue>
    </source>
</reference>
<dbReference type="AlphaFoldDB" id="A0A2P2PGN4"/>
<name>A0A2P2PGN4_RHIMU</name>
<protein>
    <submittedName>
        <fullName evidence="1">Uncharacterized protein</fullName>
    </submittedName>
</protein>
<organism evidence="1">
    <name type="scientific">Rhizophora mucronata</name>
    <name type="common">Asiatic mangrove</name>
    <dbReference type="NCBI Taxonomy" id="61149"/>
    <lineage>
        <taxon>Eukaryota</taxon>
        <taxon>Viridiplantae</taxon>
        <taxon>Streptophyta</taxon>
        <taxon>Embryophyta</taxon>
        <taxon>Tracheophyta</taxon>
        <taxon>Spermatophyta</taxon>
        <taxon>Magnoliopsida</taxon>
        <taxon>eudicotyledons</taxon>
        <taxon>Gunneridae</taxon>
        <taxon>Pentapetalae</taxon>
        <taxon>rosids</taxon>
        <taxon>fabids</taxon>
        <taxon>Malpighiales</taxon>
        <taxon>Rhizophoraceae</taxon>
        <taxon>Rhizophora</taxon>
    </lineage>
</organism>